<reference evidence="1" key="1">
    <citation type="journal article" date="2014" name="Front. Microbiol.">
        <title>High frequency of phylogenetically diverse reductive dehalogenase-homologous genes in deep subseafloor sedimentary metagenomes.</title>
        <authorList>
            <person name="Kawai M."/>
            <person name="Futagami T."/>
            <person name="Toyoda A."/>
            <person name="Takaki Y."/>
            <person name="Nishi S."/>
            <person name="Hori S."/>
            <person name="Arai W."/>
            <person name="Tsubouchi T."/>
            <person name="Morono Y."/>
            <person name="Uchiyama I."/>
            <person name="Ito T."/>
            <person name="Fujiyama A."/>
            <person name="Inagaki F."/>
            <person name="Takami H."/>
        </authorList>
    </citation>
    <scope>NUCLEOTIDE SEQUENCE</scope>
    <source>
        <strain evidence="1">Expedition CK06-06</strain>
    </source>
</reference>
<sequence length="57" mass="6630">MAGKIEPDMILEYYKDWNSDNAPPMVLDLSDAYPGVIESEDQIRMAYLRKKYQNSSK</sequence>
<protein>
    <submittedName>
        <fullName evidence="1">Uncharacterized protein</fullName>
    </submittedName>
</protein>
<accession>X1U4Y2</accession>
<proteinExistence type="predicted"/>
<dbReference type="AlphaFoldDB" id="X1U4Y2"/>
<evidence type="ECO:0000313" key="1">
    <source>
        <dbReference type="EMBL" id="GAJ12534.1"/>
    </source>
</evidence>
<name>X1U4Y2_9ZZZZ</name>
<comment type="caution">
    <text evidence="1">The sequence shown here is derived from an EMBL/GenBank/DDBJ whole genome shotgun (WGS) entry which is preliminary data.</text>
</comment>
<organism evidence="1">
    <name type="scientific">marine sediment metagenome</name>
    <dbReference type="NCBI Taxonomy" id="412755"/>
    <lineage>
        <taxon>unclassified sequences</taxon>
        <taxon>metagenomes</taxon>
        <taxon>ecological metagenomes</taxon>
    </lineage>
</organism>
<gene>
    <name evidence="1" type="ORF">S12H4_44028</name>
</gene>
<dbReference type="EMBL" id="BARW01027083">
    <property type="protein sequence ID" value="GAJ12534.1"/>
    <property type="molecule type" value="Genomic_DNA"/>
</dbReference>